<name>A0ABQ7LRS8_BRACM</name>
<evidence type="ECO:0000313" key="2">
    <source>
        <dbReference type="Proteomes" id="UP000823674"/>
    </source>
</evidence>
<dbReference type="EMBL" id="JADBGQ010000007">
    <property type="protein sequence ID" value="KAG5389258.1"/>
    <property type="molecule type" value="Genomic_DNA"/>
</dbReference>
<accession>A0ABQ7LRS8</accession>
<protein>
    <submittedName>
        <fullName evidence="1">Uncharacterized protein</fullName>
    </submittedName>
</protein>
<gene>
    <name evidence="1" type="primary">A08p017520.1_BraROA</name>
    <name evidence="1" type="ORF">IGI04_030799</name>
</gene>
<proteinExistence type="predicted"/>
<reference evidence="1 2" key="1">
    <citation type="submission" date="2021-03" db="EMBL/GenBank/DDBJ databases">
        <authorList>
            <person name="King G.J."/>
            <person name="Bancroft I."/>
            <person name="Baten A."/>
            <person name="Bloomfield J."/>
            <person name="Borpatragohain P."/>
            <person name="He Z."/>
            <person name="Irish N."/>
            <person name="Irwin J."/>
            <person name="Liu K."/>
            <person name="Mauleon R.P."/>
            <person name="Moore J."/>
            <person name="Morris R."/>
            <person name="Ostergaard L."/>
            <person name="Wang B."/>
            <person name="Wells R."/>
        </authorList>
    </citation>
    <scope>NUCLEOTIDE SEQUENCE [LARGE SCALE GENOMIC DNA]</scope>
    <source>
        <strain evidence="1">R-o-18</strain>
        <tissue evidence="1">Leaf</tissue>
    </source>
</reference>
<comment type="caution">
    <text evidence="1">The sequence shown here is derived from an EMBL/GenBank/DDBJ whole genome shotgun (WGS) entry which is preliminary data.</text>
</comment>
<organism evidence="1 2">
    <name type="scientific">Brassica rapa subsp. trilocularis</name>
    <dbReference type="NCBI Taxonomy" id="1813537"/>
    <lineage>
        <taxon>Eukaryota</taxon>
        <taxon>Viridiplantae</taxon>
        <taxon>Streptophyta</taxon>
        <taxon>Embryophyta</taxon>
        <taxon>Tracheophyta</taxon>
        <taxon>Spermatophyta</taxon>
        <taxon>Magnoliopsida</taxon>
        <taxon>eudicotyledons</taxon>
        <taxon>Gunneridae</taxon>
        <taxon>Pentapetalae</taxon>
        <taxon>rosids</taxon>
        <taxon>malvids</taxon>
        <taxon>Brassicales</taxon>
        <taxon>Brassicaceae</taxon>
        <taxon>Brassiceae</taxon>
        <taxon>Brassica</taxon>
    </lineage>
</organism>
<dbReference type="Proteomes" id="UP000823674">
    <property type="component" value="Chromosome A08"/>
</dbReference>
<evidence type="ECO:0000313" key="1">
    <source>
        <dbReference type="EMBL" id="KAG5389258.1"/>
    </source>
</evidence>
<keyword evidence="2" id="KW-1185">Reference proteome</keyword>
<sequence>MSEAPAGASNDEKCLTCNLPLDLPRPALVVEAPSVYHTRGLLVHSSESDEVIIPHLDPGIVPGVLRSSPSLVSIINRTSHYNRSTSELSQSTGKLRCHCRVHDSIATLVVMLFSRVPRGRWLSKEMRSVIALHHRELSTTEAHSHVISHTLSDGATIINREPCREVKCPLSGYLCCK</sequence>